<dbReference type="SMART" id="SM00387">
    <property type="entry name" value="HATPase_c"/>
    <property type="match status" value="1"/>
</dbReference>
<dbReference type="InterPro" id="IPR000014">
    <property type="entry name" value="PAS"/>
</dbReference>
<dbReference type="PRINTS" id="PR00344">
    <property type="entry name" value="BCTRLSENSOR"/>
</dbReference>
<sequence length="903" mass="95206">MSESGAENGFVGGEATLDAVCRRLDGDARFGPILRGPAPVVLVLDAEARRVLGGSGAARDLLRIVAGPDGRLQPALRLEAQLGRSGGTDAPSTLVRLQFDPRRLGPPTTCLLARTRLEDGSVAIVLALTGAAPRLRRLPPLAEPAAVEAPPAREEAVEAPELPAGPVPRFVWRTDGDGRLDQVSGPAGPAMQAILAGQSWAALSAGGTLIDAGGLLAALAERRTFRAIPLTLRRPGNAGFFDLELSGAPLSRAERDFTGYGGFGLVRPSTFAEESVLPAVAPRDERADPVEAEAIPPEGEDPASPGDGERDAVPVVAEAAEDVPDEGESSADRPSQDAPRADFMPEDAPERAPAAMGPPEETRLSGNEHAAFREIARALGVRFAGDEVPEERATREPQAGAVMPFPAATRPVDAAADPDAALAATLDRLPTGLLIYRDGTALFANRSLLDLARFADLPALEDAGGLARLFNGLVPHERPSDDALAVMTTREGASLNVDLQCAGLDWQGAPARLLLVREATWTEPAEQLAAARVAQEFADRRAADALAVLDALDEGIVTLDGNGRILGVNRSAASTFGLDPREVVGGSVMDLFAPESAVAVLAILHAVPGAAPSDPVIGRGRNGPVALRLQVSPLRDGDPTLLARLTPAESPERAGEEVAEARRAAMTASARKSEFLAWVSHEVRTPVSSILGFADVMLMGQFGELGNERYRSYLRDIRSSGEHVLNLVNDLLDLARIEAGHLDLARTEISLNEIVSRCVALMQPQAARQRILIRTSFSNDVGHFVADERSVHQAVLNVIANALRLTEPGGQVIVATTLADRGEIALRVRDTGAGMTPEEVETALEPFRRIDAQVSSPESGTGLGLPLTKALVEANQGRFRISSRKAEGTLVEMLFPAPQALRA</sequence>
<dbReference type="PANTHER" id="PTHR43711:SF26">
    <property type="entry name" value="SENSOR HISTIDINE KINASE RCSC"/>
    <property type="match status" value="1"/>
</dbReference>
<dbReference type="GO" id="GO:0016301">
    <property type="term" value="F:kinase activity"/>
    <property type="evidence" value="ECO:0007669"/>
    <property type="project" value="UniProtKB-KW"/>
</dbReference>
<dbReference type="EMBL" id="BPQP01000061">
    <property type="protein sequence ID" value="GJD96436.1"/>
    <property type="molecule type" value="Genomic_DNA"/>
</dbReference>
<evidence type="ECO:0000256" key="5">
    <source>
        <dbReference type="ARBA" id="ARBA00022777"/>
    </source>
</evidence>
<evidence type="ECO:0000313" key="10">
    <source>
        <dbReference type="EMBL" id="GJD96436.1"/>
    </source>
</evidence>
<keyword evidence="4" id="KW-0808">Transferase</keyword>
<evidence type="ECO:0000313" key="11">
    <source>
        <dbReference type="Proteomes" id="UP001055125"/>
    </source>
</evidence>
<accession>A0ABQ4S0Q1</accession>
<protein>
    <recommendedName>
        <fullName evidence="2">histidine kinase</fullName>
        <ecNumber evidence="2">2.7.13.3</ecNumber>
    </recommendedName>
</protein>
<dbReference type="InterPro" id="IPR013767">
    <property type="entry name" value="PAS_fold"/>
</dbReference>
<dbReference type="SUPFAM" id="SSF55874">
    <property type="entry name" value="ATPase domain of HSP90 chaperone/DNA topoisomerase II/histidine kinase"/>
    <property type="match status" value="1"/>
</dbReference>
<dbReference type="PROSITE" id="PS50112">
    <property type="entry name" value="PAS"/>
    <property type="match status" value="1"/>
</dbReference>
<dbReference type="InterPro" id="IPR003594">
    <property type="entry name" value="HATPase_dom"/>
</dbReference>
<comment type="catalytic activity">
    <reaction evidence="1">
        <text>ATP + protein L-histidine = ADP + protein N-phospho-L-histidine.</text>
        <dbReference type="EC" id="2.7.13.3"/>
    </reaction>
</comment>
<dbReference type="SMART" id="SM00091">
    <property type="entry name" value="PAS"/>
    <property type="match status" value="1"/>
</dbReference>
<feature type="domain" description="Histidine kinase" evidence="8">
    <location>
        <begin position="678"/>
        <end position="899"/>
    </location>
</feature>
<dbReference type="InterPro" id="IPR035965">
    <property type="entry name" value="PAS-like_dom_sf"/>
</dbReference>
<dbReference type="EC" id="2.7.13.3" evidence="2"/>
<dbReference type="PROSITE" id="PS50109">
    <property type="entry name" value="HIS_KIN"/>
    <property type="match status" value="1"/>
</dbReference>
<evidence type="ECO:0000256" key="6">
    <source>
        <dbReference type="ARBA" id="ARBA00023012"/>
    </source>
</evidence>
<evidence type="ECO:0000256" key="2">
    <source>
        <dbReference type="ARBA" id="ARBA00012438"/>
    </source>
</evidence>
<keyword evidence="5 10" id="KW-0418">Kinase</keyword>
<evidence type="ECO:0000256" key="4">
    <source>
        <dbReference type="ARBA" id="ARBA00022679"/>
    </source>
</evidence>
<evidence type="ECO:0000259" key="8">
    <source>
        <dbReference type="PROSITE" id="PS50109"/>
    </source>
</evidence>
<gene>
    <name evidence="10" type="primary">pdhS</name>
    <name evidence="10" type="ORF">OCOJLMKI_3657</name>
</gene>
<dbReference type="Gene3D" id="1.10.287.130">
    <property type="match status" value="1"/>
</dbReference>
<dbReference type="SMART" id="SM00388">
    <property type="entry name" value="HisKA"/>
    <property type="match status" value="1"/>
</dbReference>
<reference evidence="10" key="1">
    <citation type="journal article" date="2021" name="Front. Microbiol.">
        <title>Comprehensive Comparative Genomics and Phenotyping of Methylobacterium Species.</title>
        <authorList>
            <person name="Alessa O."/>
            <person name="Ogura Y."/>
            <person name="Fujitani Y."/>
            <person name="Takami H."/>
            <person name="Hayashi T."/>
            <person name="Sahin N."/>
            <person name="Tani A."/>
        </authorList>
    </citation>
    <scope>NUCLEOTIDE SEQUENCE</scope>
    <source>
        <strain evidence="10">DSM 19015</strain>
    </source>
</reference>
<dbReference type="SUPFAM" id="SSF55785">
    <property type="entry name" value="PYP-like sensor domain (PAS domain)"/>
    <property type="match status" value="1"/>
</dbReference>
<dbReference type="Gene3D" id="3.30.565.10">
    <property type="entry name" value="Histidine kinase-like ATPase, C-terminal domain"/>
    <property type="match status" value="1"/>
</dbReference>
<dbReference type="InterPro" id="IPR050736">
    <property type="entry name" value="Sensor_HK_Regulatory"/>
</dbReference>
<dbReference type="InterPro" id="IPR036890">
    <property type="entry name" value="HATPase_C_sf"/>
</dbReference>
<dbReference type="RefSeq" id="WP_238245542.1">
    <property type="nucleotide sequence ID" value="NZ_BPQP01000061.1"/>
</dbReference>
<keyword evidence="6" id="KW-0902">Two-component regulatory system</keyword>
<dbReference type="PANTHER" id="PTHR43711">
    <property type="entry name" value="TWO-COMPONENT HISTIDINE KINASE"/>
    <property type="match status" value="1"/>
</dbReference>
<dbReference type="Pfam" id="PF02518">
    <property type="entry name" value="HATPase_c"/>
    <property type="match status" value="1"/>
</dbReference>
<dbReference type="InterPro" id="IPR005467">
    <property type="entry name" value="His_kinase_dom"/>
</dbReference>
<feature type="region of interest" description="Disordered" evidence="7">
    <location>
        <begin position="278"/>
        <end position="364"/>
    </location>
</feature>
<organism evidence="10 11">
    <name type="scientific">Methylobacterium iners</name>
    <dbReference type="NCBI Taxonomy" id="418707"/>
    <lineage>
        <taxon>Bacteria</taxon>
        <taxon>Pseudomonadati</taxon>
        <taxon>Pseudomonadota</taxon>
        <taxon>Alphaproteobacteria</taxon>
        <taxon>Hyphomicrobiales</taxon>
        <taxon>Methylobacteriaceae</taxon>
        <taxon>Methylobacterium</taxon>
    </lineage>
</organism>
<dbReference type="InterPro" id="IPR003661">
    <property type="entry name" value="HisK_dim/P_dom"/>
</dbReference>
<feature type="domain" description="PAS" evidence="9">
    <location>
        <begin position="541"/>
        <end position="596"/>
    </location>
</feature>
<name>A0ABQ4S0Q1_9HYPH</name>
<evidence type="ECO:0000256" key="3">
    <source>
        <dbReference type="ARBA" id="ARBA00022553"/>
    </source>
</evidence>
<keyword evidence="11" id="KW-1185">Reference proteome</keyword>
<dbReference type="NCBIfam" id="TIGR00229">
    <property type="entry name" value="sensory_box"/>
    <property type="match status" value="1"/>
</dbReference>
<proteinExistence type="predicted"/>
<evidence type="ECO:0000256" key="1">
    <source>
        <dbReference type="ARBA" id="ARBA00000085"/>
    </source>
</evidence>
<keyword evidence="3" id="KW-0597">Phosphoprotein</keyword>
<dbReference type="InterPro" id="IPR004358">
    <property type="entry name" value="Sig_transdc_His_kin-like_C"/>
</dbReference>
<dbReference type="Pfam" id="PF00989">
    <property type="entry name" value="PAS"/>
    <property type="match status" value="1"/>
</dbReference>
<evidence type="ECO:0000256" key="7">
    <source>
        <dbReference type="SAM" id="MobiDB-lite"/>
    </source>
</evidence>
<comment type="caution">
    <text evidence="10">The sequence shown here is derived from an EMBL/GenBank/DDBJ whole genome shotgun (WGS) entry which is preliminary data.</text>
</comment>
<dbReference type="Proteomes" id="UP001055125">
    <property type="component" value="Unassembled WGS sequence"/>
</dbReference>
<dbReference type="CDD" id="cd00130">
    <property type="entry name" value="PAS"/>
    <property type="match status" value="1"/>
</dbReference>
<feature type="compositionally biased region" description="Acidic residues" evidence="7">
    <location>
        <begin position="319"/>
        <end position="329"/>
    </location>
</feature>
<dbReference type="Gene3D" id="3.30.450.20">
    <property type="entry name" value="PAS domain"/>
    <property type="match status" value="1"/>
</dbReference>
<dbReference type="CDD" id="cd00075">
    <property type="entry name" value="HATPase"/>
    <property type="match status" value="1"/>
</dbReference>
<dbReference type="SUPFAM" id="SSF47384">
    <property type="entry name" value="Homodimeric domain of signal transducing histidine kinase"/>
    <property type="match status" value="1"/>
</dbReference>
<dbReference type="Pfam" id="PF00512">
    <property type="entry name" value="HisKA"/>
    <property type="match status" value="1"/>
</dbReference>
<evidence type="ECO:0000259" key="9">
    <source>
        <dbReference type="PROSITE" id="PS50112"/>
    </source>
</evidence>
<dbReference type="CDD" id="cd00082">
    <property type="entry name" value="HisKA"/>
    <property type="match status" value="1"/>
</dbReference>
<reference evidence="10" key="2">
    <citation type="submission" date="2021-08" db="EMBL/GenBank/DDBJ databases">
        <authorList>
            <person name="Tani A."/>
            <person name="Ola A."/>
            <person name="Ogura Y."/>
            <person name="Katsura K."/>
            <person name="Hayashi T."/>
        </authorList>
    </citation>
    <scope>NUCLEOTIDE SEQUENCE</scope>
    <source>
        <strain evidence="10">DSM 19015</strain>
    </source>
</reference>
<dbReference type="InterPro" id="IPR036097">
    <property type="entry name" value="HisK_dim/P_sf"/>
</dbReference>